<evidence type="ECO:0000256" key="1">
    <source>
        <dbReference type="ARBA" id="ARBA00004141"/>
    </source>
</evidence>
<comment type="subcellular location">
    <subcellularLocation>
        <location evidence="1">Membrane</location>
        <topology evidence="1">Multi-pass membrane protein</topology>
    </subcellularLocation>
</comment>
<feature type="domain" description="Amino acid permease/ SLC12A" evidence="6">
    <location>
        <begin position="17"/>
        <end position="450"/>
    </location>
</feature>
<keyword evidence="3 5" id="KW-1133">Transmembrane helix</keyword>
<dbReference type="PANTHER" id="PTHR42770">
    <property type="entry name" value="AMINO ACID TRANSPORTER-RELATED"/>
    <property type="match status" value="1"/>
</dbReference>
<dbReference type="InterPro" id="IPR004841">
    <property type="entry name" value="AA-permease/SLC12A_dom"/>
</dbReference>
<dbReference type="Pfam" id="PF00324">
    <property type="entry name" value="AA_permease"/>
    <property type="match status" value="1"/>
</dbReference>
<evidence type="ECO:0000256" key="5">
    <source>
        <dbReference type="SAM" id="Phobius"/>
    </source>
</evidence>
<dbReference type="RefSeq" id="WP_188547858.1">
    <property type="nucleotide sequence ID" value="NZ_BMCU01000008.1"/>
</dbReference>
<evidence type="ECO:0000313" key="8">
    <source>
        <dbReference type="Proteomes" id="UP000654257"/>
    </source>
</evidence>
<feature type="transmembrane region" description="Helical" evidence="5">
    <location>
        <begin position="274"/>
        <end position="293"/>
    </location>
</feature>
<evidence type="ECO:0000256" key="3">
    <source>
        <dbReference type="ARBA" id="ARBA00022989"/>
    </source>
</evidence>
<keyword evidence="4 5" id="KW-0472">Membrane</keyword>
<evidence type="ECO:0000256" key="4">
    <source>
        <dbReference type="ARBA" id="ARBA00023136"/>
    </source>
</evidence>
<feature type="transmembrane region" description="Helical" evidence="5">
    <location>
        <begin position="147"/>
        <end position="171"/>
    </location>
</feature>
<keyword evidence="2 5" id="KW-0812">Transmembrane</keyword>
<dbReference type="PANTHER" id="PTHR42770:SF16">
    <property type="entry name" value="AMINO ACID PERMEASE"/>
    <property type="match status" value="1"/>
</dbReference>
<proteinExistence type="predicted"/>
<feature type="transmembrane region" description="Helical" evidence="5">
    <location>
        <begin position="423"/>
        <end position="446"/>
    </location>
</feature>
<feature type="transmembrane region" description="Helical" evidence="5">
    <location>
        <begin position="7"/>
        <end position="28"/>
    </location>
</feature>
<feature type="transmembrane region" description="Helical" evidence="5">
    <location>
        <begin position="34"/>
        <end position="57"/>
    </location>
</feature>
<feature type="transmembrane region" description="Helical" evidence="5">
    <location>
        <begin position="78"/>
        <end position="101"/>
    </location>
</feature>
<reference evidence="7" key="2">
    <citation type="submission" date="2020-09" db="EMBL/GenBank/DDBJ databases">
        <authorList>
            <person name="Sun Q."/>
            <person name="Sedlacek I."/>
        </authorList>
    </citation>
    <scope>NUCLEOTIDE SEQUENCE</scope>
    <source>
        <strain evidence="7">CCM 7905</strain>
    </source>
</reference>
<feature type="transmembrane region" description="Helical" evidence="5">
    <location>
        <begin position="223"/>
        <end position="243"/>
    </location>
</feature>
<dbReference type="Gene3D" id="1.20.1740.10">
    <property type="entry name" value="Amino acid/polyamine transporter I"/>
    <property type="match status" value="1"/>
</dbReference>
<dbReference type="EMBL" id="BMCU01000008">
    <property type="protein sequence ID" value="GGG28669.1"/>
    <property type="molecule type" value="Genomic_DNA"/>
</dbReference>
<feature type="transmembrane region" description="Helical" evidence="5">
    <location>
        <begin position="328"/>
        <end position="348"/>
    </location>
</feature>
<dbReference type="InterPro" id="IPR050367">
    <property type="entry name" value="APC_superfamily"/>
</dbReference>
<protein>
    <submittedName>
        <fullName evidence="7">Amino acid transporter</fullName>
    </submittedName>
</protein>
<name>A0A917G8N6_9NOCA</name>
<accession>A0A917G8N6</accession>
<feature type="transmembrane region" description="Helical" evidence="5">
    <location>
        <begin position="360"/>
        <end position="381"/>
    </location>
</feature>
<dbReference type="PIRSF" id="PIRSF006060">
    <property type="entry name" value="AA_transporter"/>
    <property type="match status" value="1"/>
</dbReference>
<organism evidence="7 8">
    <name type="scientific">Rhodococcoides trifolii</name>
    <dbReference type="NCBI Taxonomy" id="908250"/>
    <lineage>
        <taxon>Bacteria</taxon>
        <taxon>Bacillati</taxon>
        <taxon>Actinomycetota</taxon>
        <taxon>Actinomycetes</taxon>
        <taxon>Mycobacteriales</taxon>
        <taxon>Nocardiaceae</taxon>
        <taxon>Rhodococcoides</taxon>
    </lineage>
</organism>
<comment type="caution">
    <text evidence="7">The sequence shown here is derived from an EMBL/GenBank/DDBJ whole genome shotgun (WGS) entry which is preliminary data.</text>
</comment>
<dbReference type="GO" id="GO:0016020">
    <property type="term" value="C:membrane"/>
    <property type="evidence" value="ECO:0007669"/>
    <property type="project" value="UniProtKB-SubCell"/>
</dbReference>
<evidence type="ECO:0000259" key="6">
    <source>
        <dbReference type="Pfam" id="PF00324"/>
    </source>
</evidence>
<feature type="transmembrane region" description="Helical" evidence="5">
    <location>
        <begin position="183"/>
        <end position="203"/>
    </location>
</feature>
<evidence type="ECO:0000256" key="2">
    <source>
        <dbReference type="ARBA" id="ARBA00022692"/>
    </source>
</evidence>
<dbReference type="Proteomes" id="UP000654257">
    <property type="component" value="Unassembled WGS sequence"/>
</dbReference>
<dbReference type="GO" id="GO:0055085">
    <property type="term" value="P:transmembrane transport"/>
    <property type="evidence" value="ECO:0007669"/>
    <property type="project" value="InterPro"/>
</dbReference>
<reference evidence="7" key="1">
    <citation type="journal article" date="2014" name="Int. J. Syst. Evol. Microbiol.">
        <title>Complete genome sequence of Corynebacterium casei LMG S-19264T (=DSM 44701T), isolated from a smear-ripened cheese.</title>
        <authorList>
            <consortium name="US DOE Joint Genome Institute (JGI-PGF)"/>
            <person name="Walter F."/>
            <person name="Albersmeier A."/>
            <person name="Kalinowski J."/>
            <person name="Ruckert C."/>
        </authorList>
    </citation>
    <scope>NUCLEOTIDE SEQUENCE</scope>
    <source>
        <strain evidence="7">CCM 7905</strain>
    </source>
</reference>
<feature type="transmembrane region" description="Helical" evidence="5">
    <location>
        <begin position="121"/>
        <end position="140"/>
    </location>
</feature>
<gene>
    <name evidence="7" type="ORF">GCM10007304_48170</name>
</gene>
<dbReference type="AlphaFoldDB" id="A0A917G8N6"/>
<feature type="transmembrane region" description="Helical" evidence="5">
    <location>
        <begin position="393"/>
        <end position="411"/>
    </location>
</feature>
<evidence type="ECO:0000313" key="7">
    <source>
        <dbReference type="EMBL" id="GGG28669.1"/>
    </source>
</evidence>
<keyword evidence="8" id="KW-1185">Reference proteome</keyword>
<sequence>MGAFELVCTVLAYNGPVVVFIGFIPVAVLLGNGIGVPVSILVAGMFIAFLATGLIAIARKIPIAGGFYAYISAGLGKVVGLSAGFTAMMCYYVACLSVYALGGTAARALMSDVVHGPDLPWWVWSLVLSAVVSVLGYFRVDLSAKVLTLFLTLELLFLVVYDVAVLGRGGAEGIGVESFGGEAIFSGSIGIGFMFALGLYGGFEATVIFRDEVRDPSKTIPRATYGVVGLLALLYGATAWMFVNSYGPQAVLTAVTEDPASAATASVKEYIGTVGYDIAALLLLTSAFALMLASHNITTRYLFNLSADGILHRSLSRVHGTYFSPHRASVAMTVASLVGLLVIVVLKLDEGLMYGRLAGLYSYTFLILLLMVALAIVNYLIKNRAPDESLVPPVLTAISAVAVAVVLYLATMNFTLLTGTTGAATVAMLVIIYGVVALGMITAVVYRKNNPTVYARIGRDEQDAGTPN</sequence>